<dbReference type="OrthoDB" id="9762913at2"/>
<dbReference type="Gene3D" id="3.40.605.10">
    <property type="entry name" value="Aldehyde Dehydrogenase, Chain A, domain 1"/>
    <property type="match status" value="1"/>
</dbReference>
<accession>A0A3E3K1J6</accession>
<dbReference type="RefSeq" id="WP_117493541.1">
    <property type="nucleotide sequence ID" value="NZ_JBKSOH010000002.1"/>
</dbReference>
<protein>
    <recommendedName>
        <fullName evidence="4">Aldehyde dehydrogenase</fullName>
    </recommendedName>
</protein>
<feature type="active site" evidence="5 6">
    <location>
        <position position="209"/>
    </location>
</feature>
<evidence type="ECO:0000256" key="1">
    <source>
        <dbReference type="ARBA" id="ARBA00009986"/>
    </source>
</evidence>
<dbReference type="Proteomes" id="UP000261080">
    <property type="component" value="Unassembled WGS sequence"/>
</dbReference>
<dbReference type="FunFam" id="3.40.309.10:FF:000003">
    <property type="entry name" value="Aldehyde dehydrogenase"/>
    <property type="match status" value="1"/>
</dbReference>
<gene>
    <name evidence="9" type="ORF">DW016_08795</name>
</gene>
<dbReference type="PANTHER" id="PTHR43570">
    <property type="entry name" value="ALDEHYDE DEHYDROGENASE"/>
    <property type="match status" value="1"/>
</dbReference>
<dbReference type="PROSITE" id="PS00687">
    <property type="entry name" value="ALDEHYDE_DEHYDR_GLU"/>
    <property type="match status" value="1"/>
</dbReference>
<dbReference type="Pfam" id="PF00171">
    <property type="entry name" value="Aldedh"/>
    <property type="match status" value="1"/>
</dbReference>
<dbReference type="InterPro" id="IPR012394">
    <property type="entry name" value="Aldehyde_DH_NAD(P)"/>
</dbReference>
<evidence type="ECO:0000313" key="10">
    <source>
        <dbReference type="Proteomes" id="UP000261080"/>
    </source>
</evidence>
<dbReference type="EMBL" id="QVLX01000004">
    <property type="protein sequence ID" value="RGE87027.1"/>
    <property type="molecule type" value="Genomic_DNA"/>
</dbReference>
<evidence type="ECO:0000256" key="3">
    <source>
        <dbReference type="ARBA" id="ARBA00023027"/>
    </source>
</evidence>
<comment type="caution">
    <text evidence="9">The sequence shown here is derived from an EMBL/GenBank/DDBJ whole genome shotgun (WGS) entry which is preliminary data.</text>
</comment>
<dbReference type="InterPro" id="IPR029510">
    <property type="entry name" value="Ald_DH_CS_GLU"/>
</dbReference>
<dbReference type="FunFam" id="3.40.605.10:FF:000004">
    <property type="entry name" value="Aldehyde dehydrogenase"/>
    <property type="match status" value="1"/>
</dbReference>
<evidence type="ECO:0000256" key="5">
    <source>
        <dbReference type="PIRSR" id="PIRSR036492-1"/>
    </source>
</evidence>
<dbReference type="InterPro" id="IPR016161">
    <property type="entry name" value="Ald_DH/histidinol_DH"/>
</dbReference>
<dbReference type="PROSITE" id="PS00070">
    <property type="entry name" value="ALDEHYDE_DEHYDR_CYS"/>
    <property type="match status" value="1"/>
</dbReference>
<feature type="active site" evidence="5">
    <location>
        <position position="243"/>
    </location>
</feature>
<comment type="similarity">
    <text evidence="1 4 7">Belongs to the aldehyde dehydrogenase family.</text>
</comment>
<name>A0A3E3K1J6_9FIRM</name>
<keyword evidence="10" id="KW-1185">Reference proteome</keyword>
<dbReference type="InterPro" id="IPR015590">
    <property type="entry name" value="Aldehyde_DH_dom"/>
</dbReference>
<dbReference type="InterPro" id="IPR016162">
    <property type="entry name" value="Ald_DH_N"/>
</dbReference>
<feature type="domain" description="Aldehyde dehydrogenase" evidence="8">
    <location>
        <begin position="4"/>
        <end position="427"/>
    </location>
</feature>
<dbReference type="GO" id="GO:0005737">
    <property type="term" value="C:cytoplasm"/>
    <property type="evidence" value="ECO:0007669"/>
    <property type="project" value="TreeGrafter"/>
</dbReference>
<reference evidence="9 10" key="1">
    <citation type="submission" date="2018-08" db="EMBL/GenBank/DDBJ databases">
        <title>A genome reference for cultivated species of the human gut microbiota.</title>
        <authorList>
            <person name="Zou Y."/>
            <person name="Xue W."/>
            <person name="Luo G."/>
        </authorList>
    </citation>
    <scope>NUCLEOTIDE SEQUENCE [LARGE SCALE GENOMIC DNA]</scope>
    <source>
        <strain evidence="9 10">AF37-2AT</strain>
    </source>
</reference>
<evidence type="ECO:0000256" key="7">
    <source>
        <dbReference type="RuleBase" id="RU003345"/>
    </source>
</evidence>
<dbReference type="Gene3D" id="3.40.309.10">
    <property type="entry name" value="Aldehyde Dehydrogenase, Chain A, domain 2"/>
    <property type="match status" value="1"/>
</dbReference>
<dbReference type="PIRSF" id="PIRSF036492">
    <property type="entry name" value="ALDH"/>
    <property type="match status" value="1"/>
</dbReference>
<sequence>MEYERLVRRQKEFFKMGKTKKPGFRIFYLRKLLKWMEENEDRILRALSQDLGKSSTEGYMTEIGMVKEEIRFNMKHLTFWAKPKRVKTPATQFPSFSFIYREPYGVVLIMAPWNYPFQLTVAPLIGAISAGNCAVLKPSSYSVHTSAMIQEMIREVFPSGYVTVVTGGREENEALLSEKFDYVFFTGSPKAGKSVMEKAARHLTPVILELGGKSPCIVDETADLKTAARRIVWGKFLNAGQTCVAPDYVLVQHSVKKKLIHYIEKQIQKMYGFAPLDNEEYSSIINQRHFKRICGLMDERKVIYGGRTDSMTLKIEPTVMDSVTWDDAVMKEEIFGPILPIMSYYDLKEAVSAIDAQSRPLALYLFTKDKKRESFILREFSYGGGCINDTVVPLATPYLLFGGAGQSGMGKYHGKASFDTFTHEKSIIRKSLLEDPPLWYPPFWDYLKTRKKLM</sequence>
<evidence type="ECO:0000256" key="2">
    <source>
        <dbReference type="ARBA" id="ARBA00023002"/>
    </source>
</evidence>
<keyword evidence="2 4" id="KW-0560">Oxidoreductase</keyword>
<dbReference type="CDD" id="cd07136">
    <property type="entry name" value="ALDH_YwdH-P39616"/>
    <property type="match status" value="1"/>
</dbReference>
<evidence type="ECO:0000313" key="9">
    <source>
        <dbReference type="EMBL" id="RGE87027.1"/>
    </source>
</evidence>
<dbReference type="AlphaFoldDB" id="A0A3E3K1J6"/>
<dbReference type="SUPFAM" id="SSF53720">
    <property type="entry name" value="ALDH-like"/>
    <property type="match status" value="1"/>
</dbReference>
<keyword evidence="3" id="KW-0520">NAD</keyword>
<evidence type="ECO:0000256" key="4">
    <source>
        <dbReference type="PIRNR" id="PIRNR036492"/>
    </source>
</evidence>
<proteinExistence type="inferred from homology"/>
<evidence type="ECO:0000256" key="6">
    <source>
        <dbReference type="PROSITE-ProRule" id="PRU10007"/>
    </source>
</evidence>
<organism evidence="9 10">
    <name type="scientific">Sellimonas intestinalis</name>
    <dbReference type="NCBI Taxonomy" id="1653434"/>
    <lineage>
        <taxon>Bacteria</taxon>
        <taxon>Bacillati</taxon>
        <taxon>Bacillota</taxon>
        <taxon>Clostridia</taxon>
        <taxon>Lachnospirales</taxon>
        <taxon>Lachnospiraceae</taxon>
        <taxon>Sellimonas</taxon>
    </lineage>
</organism>
<evidence type="ECO:0000259" key="8">
    <source>
        <dbReference type="Pfam" id="PF00171"/>
    </source>
</evidence>
<dbReference type="InterPro" id="IPR016163">
    <property type="entry name" value="Ald_DH_C"/>
</dbReference>
<dbReference type="PANTHER" id="PTHR43570:SF16">
    <property type="entry name" value="ALDEHYDE DEHYDROGENASE TYPE III, ISOFORM Q"/>
    <property type="match status" value="1"/>
</dbReference>
<dbReference type="GO" id="GO:0006081">
    <property type="term" value="P:aldehyde metabolic process"/>
    <property type="evidence" value="ECO:0007669"/>
    <property type="project" value="InterPro"/>
</dbReference>
<dbReference type="GO" id="GO:0004029">
    <property type="term" value="F:aldehyde dehydrogenase (NAD+) activity"/>
    <property type="evidence" value="ECO:0007669"/>
    <property type="project" value="TreeGrafter"/>
</dbReference>
<dbReference type="InterPro" id="IPR016160">
    <property type="entry name" value="Ald_DH_CS_CYS"/>
</dbReference>